<sequence>MEAIMLIYVSNCRQAPSVESQAEVDLYHWRILQLSSGLLRIAAQLDSGSFRVTTSLNAIDLARRVVRTESGRRYRLCAPPEDDPSLAMLMIANVARGSSAITHDVSEVVWSAVEAGAWLSEGESLIPAMQ</sequence>
<accession>A0A373F4E7</accession>
<evidence type="ECO:0000313" key="2">
    <source>
        <dbReference type="Proteomes" id="UP000261948"/>
    </source>
</evidence>
<reference evidence="1 2" key="1">
    <citation type="submission" date="2018-08" db="EMBL/GenBank/DDBJ databases">
        <title>Comamonas testosteroni strain SWCO2.</title>
        <authorList>
            <person name="Jiang N."/>
            <person name="Zhang X.Z."/>
        </authorList>
    </citation>
    <scope>NUCLEOTIDE SEQUENCE [LARGE SCALE GENOMIC DNA]</scope>
    <source>
        <strain evidence="1 2">SWCO2</strain>
    </source>
</reference>
<protein>
    <submittedName>
        <fullName evidence="1">Uncharacterized protein</fullName>
    </submittedName>
</protein>
<dbReference type="AlphaFoldDB" id="A0A373F4E7"/>
<dbReference type="Proteomes" id="UP000261948">
    <property type="component" value="Unassembled WGS sequence"/>
</dbReference>
<organism evidence="1 2">
    <name type="scientific">Comamonas testosteroni</name>
    <name type="common">Pseudomonas testosteroni</name>
    <dbReference type="NCBI Taxonomy" id="285"/>
    <lineage>
        <taxon>Bacteria</taxon>
        <taxon>Pseudomonadati</taxon>
        <taxon>Pseudomonadota</taxon>
        <taxon>Betaproteobacteria</taxon>
        <taxon>Burkholderiales</taxon>
        <taxon>Comamonadaceae</taxon>
        <taxon>Comamonas</taxon>
    </lineage>
</organism>
<proteinExistence type="predicted"/>
<dbReference type="EMBL" id="QURR01000062">
    <property type="protein sequence ID" value="RGE39033.1"/>
    <property type="molecule type" value="Genomic_DNA"/>
</dbReference>
<keyword evidence="2" id="KW-1185">Reference proteome</keyword>
<comment type="caution">
    <text evidence="1">The sequence shown here is derived from an EMBL/GenBank/DDBJ whole genome shotgun (WGS) entry which is preliminary data.</text>
</comment>
<evidence type="ECO:0000313" key="1">
    <source>
        <dbReference type="EMBL" id="RGE39033.1"/>
    </source>
</evidence>
<name>A0A373F4E7_COMTE</name>
<gene>
    <name evidence="1" type="ORF">DZC30_22435</name>
</gene>